<evidence type="ECO:0000313" key="3">
    <source>
        <dbReference type="Proteomes" id="UP000654075"/>
    </source>
</evidence>
<proteinExistence type="predicted"/>
<protein>
    <submittedName>
        <fullName evidence="2">Uncharacterized protein</fullName>
    </submittedName>
</protein>
<accession>A0A813D322</accession>
<name>A0A813D322_POLGL</name>
<keyword evidence="3" id="KW-1185">Reference proteome</keyword>
<feature type="compositionally biased region" description="Basic and acidic residues" evidence="1">
    <location>
        <begin position="88"/>
        <end position="129"/>
    </location>
</feature>
<evidence type="ECO:0000313" key="2">
    <source>
        <dbReference type="EMBL" id="CAE8581930.1"/>
    </source>
</evidence>
<feature type="compositionally biased region" description="Low complexity" evidence="1">
    <location>
        <begin position="197"/>
        <end position="210"/>
    </location>
</feature>
<feature type="compositionally biased region" description="Basic and acidic residues" evidence="1">
    <location>
        <begin position="45"/>
        <end position="65"/>
    </location>
</feature>
<comment type="caution">
    <text evidence="2">The sequence shown here is derived from an EMBL/GenBank/DDBJ whole genome shotgun (WGS) entry which is preliminary data.</text>
</comment>
<dbReference type="OrthoDB" id="442087at2759"/>
<feature type="non-terminal residue" evidence="2">
    <location>
        <position position="308"/>
    </location>
</feature>
<gene>
    <name evidence="2" type="ORF">PGLA1383_LOCUS938</name>
</gene>
<reference evidence="2" key="1">
    <citation type="submission" date="2021-02" db="EMBL/GenBank/DDBJ databases">
        <authorList>
            <person name="Dougan E. K."/>
            <person name="Rhodes N."/>
            <person name="Thang M."/>
            <person name="Chan C."/>
        </authorList>
    </citation>
    <scope>NUCLEOTIDE SEQUENCE</scope>
</reference>
<feature type="compositionally biased region" description="Low complexity" evidence="1">
    <location>
        <begin position="134"/>
        <end position="163"/>
    </location>
</feature>
<evidence type="ECO:0000256" key="1">
    <source>
        <dbReference type="SAM" id="MobiDB-lite"/>
    </source>
</evidence>
<feature type="region of interest" description="Disordered" evidence="1">
    <location>
        <begin position="1"/>
        <end position="214"/>
    </location>
</feature>
<organism evidence="2 3">
    <name type="scientific">Polarella glacialis</name>
    <name type="common">Dinoflagellate</name>
    <dbReference type="NCBI Taxonomy" id="89957"/>
    <lineage>
        <taxon>Eukaryota</taxon>
        <taxon>Sar</taxon>
        <taxon>Alveolata</taxon>
        <taxon>Dinophyceae</taxon>
        <taxon>Suessiales</taxon>
        <taxon>Suessiaceae</taxon>
        <taxon>Polarella</taxon>
    </lineage>
</organism>
<dbReference type="EMBL" id="CAJNNV010000238">
    <property type="protein sequence ID" value="CAE8581930.1"/>
    <property type="molecule type" value="Genomic_DNA"/>
</dbReference>
<sequence>MAFSNRFGKAIPPTAAAPLQSQQESRRTETGGEFAQRNQAPLGVGKEEEEARRETIARSRAEAAKRAGAPSAPLAAGFGSGGPGSDLQDGKARSEDGQDRARRAFEEEKARKKSALERARAKGSSDRPASDSLGSSAGHAVGSSAGYPSTPAASSNPSSGSRSFGWKKPSAAEDGSSQKSGLSFGGAIRESAPPPAAQKAAAGKAAAGKHGMPGLDECQQAVSAMISRSSNGMKEGLEMLGLPNYPLVFVPGRELKLCGHDIREVVNEMIHNWMTDEQEDFYNCLQRIKYAVSKPIFNEEELEMLERK</sequence>
<dbReference type="AlphaFoldDB" id="A0A813D322"/>
<dbReference type="Proteomes" id="UP000654075">
    <property type="component" value="Unassembled WGS sequence"/>
</dbReference>